<protein>
    <submittedName>
        <fullName evidence="11">Unannotated protein</fullName>
    </submittedName>
</protein>
<feature type="transmembrane region" description="Helical" evidence="10">
    <location>
        <begin position="95"/>
        <end position="117"/>
    </location>
</feature>
<evidence type="ECO:0000256" key="5">
    <source>
        <dbReference type="ARBA" id="ARBA00022692"/>
    </source>
</evidence>
<dbReference type="GO" id="GO:0015192">
    <property type="term" value="F:L-phenylalanine transmembrane transporter activity"/>
    <property type="evidence" value="ECO:0007669"/>
    <property type="project" value="TreeGrafter"/>
</dbReference>
<proteinExistence type="inferred from homology"/>
<keyword evidence="7 10" id="KW-1133">Transmembrane helix</keyword>
<dbReference type="PANTHER" id="PTHR11795">
    <property type="entry name" value="BRANCHED-CHAIN AMINO ACID TRANSPORT SYSTEM PERMEASE PROTEIN LIVH"/>
    <property type="match status" value="1"/>
</dbReference>
<keyword evidence="2" id="KW-0813">Transport</keyword>
<dbReference type="GO" id="GO:1903806">
    <property type="term" value="P:L-isoleucine import across plasma membrane"/>
    <property type="evidence" value="ECO:0007669"/>
    <property type="project" value="TreeGrafter"/>
</dbReference>
<evidence type="ECO:0000256" key="7">
    <source>
        <dbReference type="ARBA" id="ARBA00022989"/>
    </source>
</evidence>
<keyword evidence="6" id="KW-0029">Amino-acid transport</keyword>
<evidence type="ECO:0000256" key="10">
    <source>
        <dbReference type="SAM" id="Phobius"/>
    </source>
</evidence>
<feature type="transmembrane region" description="Helical" evidence="10">
    <location>
        <begin position="137"/>
        <end position="159"/>
    </location>
</feature>
<evidence type="ECO:0000256" key="9">
    <source>
        <dbReference type="ARBA" id="ARBA00037998"/>
    </source>
</evidence>
<name>A0A6J7LN71_9ZZZZ</name>
<dbReference type="InterPro" id="IPR001851">
    <property type="entry name" value="ABC_transp_permease"/>
</dbReference>
<dbReference type="GO" id="GO:0015188">
    <property type="term" value="F:L-isoleucine transmembrane transporter activity"/>
    <property type="evidence" value="ECO:0007669"/>
    <property type="project" value="TreeGrafter"/>
</dbReference>
<dbReference type="InterPro" id="IPR052157">
    <property type="entry name" value="BCAA_transport_permease"/>
</dbReference>
<comment type="subcellular location">
    <subcellularLocation>
        <location evidence="1">Cell membrane</location>
        <topology evidence="1">Multi-pass membrane protein</topology>
    </subcellularLocation>
</comment>
<dbReference type="CDD" id="cd06582">
    <property type="entry name" value="TM_PBP1_LivH_like"/>
    <property type="match status" value="1"/>
</dbReference>
<reference evidence="11" key="1">
    <citation type="submission" date="2020-05" db="EMBL/GenBank/DDBJ databases">
        <authorList>
            <person name="Chiriac C."/>
            <person name="Salcher M."/>
            <person name="Ghai R."/>
            <person name="Kavagutti S V."/>
        </authorList>
    </citation>
    <scope>NUCLEOTIDE SEQUENCE</scope>
</reference>
<dbReference type="PANTHER" id="PTHR11795:SF371">
    <property type="entry name" value="HIGH-AFFINITY BRANCHED-CHAIN AMINO ACID TRANSPORT SYSTEM PERMEASE PROTEIN LIVH"/>
    <property type="match status" value="1"/>
</dbReference>
<dbReference type="AlphaFoldDB" id="A0A6J7LN71"/>
<organism evidence="11">
    <name type="scientific">freshwater metagenome</name>
    <dbReference type="NCBI Taxonomy" id="449393"/>
    <lineage>
        <taxon>unclassified sequences</taxon>
        <taxon>metagenomes</taxon>
        <taxon>ecological metagenomes</taxon>
    </lineage>
</organism>
<evidence type="ECO:0000256" key="1">
    <source>
        <dbReference type="ARBA" id="ARBA00004651"/>
    </source>
</evidence>
<evidence type="ECO:0000256" key="2">
    <source>
        <dbReference type="ARBA" id="ARBA00022448"/>
    </source>
</evidence>
<keyword evidence="8 10" id="KW-0472">Membrane</keyword>
<evidence type="ECO:0000256" key="8">
    <source>
        <dbReference type="ARBA" id="ARBA00023136"/>
    </source>
</evidence>
<evidence type="ECO:0000256" key="4">
    <source>
        <dbReference type="ARBA" id="ARBA00022519"/>
    </source>
</evidence>
<accession>A0A6J7LN71</accession>
<dbReference type="GO" id="GO:0015808">
    <property type="term" value="P:L-alanine transport"/>
    <property type="evidence" value="ECO:0007669"/>
    <property type="project" value="TreeGrafter"/>
</dbReference>
<evidence type="ECO:0000256" key="6">
    <source>
        <dbReference type="ARBA" id="ARBA00022970"/>
    </source>
</evidence>
<feature type="transmembrane region" description="Helical" evidence="10">
    <location>
        <begin position="228"/>
        <end position="252"/>
    </location>
</feature>
<evidence type="ECO:0000313" key="11">
    <source>
        <dbReference type="EMBL" id="CAB4967144.1"/>
    </source>
</evidence>
<dbReference type="Pfam" id="PF02653">
    <property type="entry name" value="BPD_transp_2"/>
    <property type="match status" value="1"/>
</dbReference>
<dbReference type="GO" id="GO:0005304">
    <property type="term" value="F:L-valine transmembrane transporter activity"/>
    <property type="evidence" value="ECO:0007669"/>
    <property type="project" value="TreeGrafter"/>
</dbReference>
<dbReference type="GO" id="GO:0042941">
    <property type="term" value="P:D-alanine transmembrane transport"/>
    <property type="evidence" value="ECO:0007669"/>
    <property type="project" value="TreeGrafter"/>
</dbReference>
<feature type="transmembrane region" description="Helical" evidence="10">
    <location>
        <begin position="12"/>
        <end position="40"/>
    </location>
</feature>
<keyword evidence="4" id="KW-0997">Cell inner membrane</keyword>
<sequence length="296" mass="30488">MNEFIQQMVNGLSLGSTYALLALGLAIVFTIFGLVNFAYGELITIGAYTMFACSSLGLPWIVQALAGILAAALASILMELIAFRPVRHADGTTMLITSFGVAIAIQAVLTIVVSARARTVPQPSWTVATLSVGGITLPAYQVVTVLVTAIALLAMVLILKRTNFGLAMRGAAENFQTARLLGVRANRMVASAFLISGLLAGIGAVLILARTGGAVEPTMGLAPVLKAFVAIVIGGIGSLSGAVVGGLVLGVAEVMLRAYLPGQVTGLTDGILFALVVIVIVARPEGVMGLKARLRT</sequence>
<feature type="transmembrane region" description="Helical" evidence="10">
    <location>
        <begin position="60"/>
        <end position="83"/>
    </location>
</feature>
<dbReference type="GO" id="GO:0015190">
    <property type="term" value="F:L-leucine transmembrane transporter activity"/>
    <property type="evidence" value="ECO:0007669"/>
    <property type="project" value="TreeGrafter"/>
</dbReference>
<feature type="transmembrane region" description="Helical" evidence="10">
    <location>
        <begin position="188"/>
        <end position="208"/>
    </location>
</feature>
<comment type="similarity">
    <text evidence="9">Belongs to the binding-protein-dependent transport system permease family. LivHM subfamily.</text>
</comment>
<dbReference type="EMBL" id="CAFBNE010000135">
    <property type="protein sequence ID" value="CAB4967144.1"/>
    <property type="molecule type" value="Genomic_DNA"/>
</dbReference>
<keyword evidence="3" id="KW-1003">Cell membrane</keyword>
<dbReference type="GO" id="GO:0005886">
    <property type="term" value="C:plasma membrane"/>
    <property type="evidence" value="ECO:0007669"/>
    <property type="project" value="UniProtKB-SubCell"/>
</dbReference>
<evidence type="ECO:0000256" key="3">
    <source>
        <dbReference type="ARBA" id="ARBA00022475"/>
    </source>
</evidence>
<feature type="transmembrane region" description="Helical" evidence="10">
    <location>
        <begin position="264"/>
        <end position="282"/>
    </location>
</feature>
<keyword evidence="5 10" id="KW-0812">Transmembrane</keyword>
<gene>
    <name evidence="11" type="ORF">UFOPK3772_02911</name>
</gene>